<keyword evidence="2" id="KW-1185">Reference proteome</keyword>
<gene>
    <name evidence="1" type="ORF">EW139_05705</name>
</gene>
<accession>A0ABX5SJU8</accession>
<name>A0ABX5SJU8_9LACO</name>
<sequence length="283" mass="33567">MENNKWNEVSKPFDEYVYELISHKNKNSFHLNENDDGMIEISDSFELKKHAIVFNDELIFPHALLRRNGRDNFVNINSLLSRFVNNDYKVTIRLDPFKKSLKSEYQEIIEMSTWYGPDFSNSILTTAQKFTPSIKFTNVESDEITMLTYPVKYTIFRPSWLDKKLNIIQFYIEELLLPDSQYHGFGSEPYTGEEFVAQKFVHFAFDRNENSFAHIDGAIRIFRKNEYEELFSTVQKGKIYNQHIPGVKRYKLFKVEGKLTLDDISLILSDYLMYNPLIKEYFE</sequence>
<dbReference type="Proteomes" id="UP000295756">
    <property type="component" value="Chromosome"/>
</dbReference>
<organism evidence="1 2">
    <name type="scientific">Leuconostoc kimchii</name>
    <dbReference type="NCBI Taxonomy" id="136609"/>
    <lineage>
        <taxon>Bacteria</taxon>
        <taxon>Bacillati</taxon>
        <taxon>Bacillota</taxon>
        <taxon>Bacilli</taxon>
        <taxon>Lactobacillales</taxon>
        <taxon>Lactobacillaceae</taxon>
        <taxon>Leuconostoc</taxon>
    </lineage>
</organism>
<reference evidence="1 2" key="1">
    <citation type="submission" date="2019-03" db="EMBL/GenBank/DDBJ databases">
        <title>Complete Genome Sequence of Leuconostoc kimchii strain NKJ218 Isolated from Homemade Kimchi.</title>
        <authorList>
            <person name="Jung J.Y."/>
            <person name="Jin H.M."/>
            <person name="Jung J.-W."/>
            <person name="Lee S.-Y."/>
            <person name="Ryu B.-G."/>
            <person name="Han S.-S."/>
            <person name="Kang H.K."/>
            <person name="Choi H.W."/>
            <person name="Chung E.J."/>
            <person name="Choi K.-M."/>
        </authorList>
    </citation>
    <scope>NUCLEOTIDE SEQUENCE [LARGE SCALE GENOMIC DNA]</scope>
    <source>
        <strain evidence="1 2">NKJ218</strain>
    </source>
</reference>
<protein>
    <submittedName>
        <fullName evidence="1">Uncharacterized protein</fullName>
    </submittedName>
</protein>
<evidence type="ECO:0000313" key="2">
    <source>
        <dbReference type="Proteomes" id="UP000295756"/>
    </source>
</evidence>
<evidence type="ECO:0000313" key="1">
    <source>
        <dbReference type="EMBL" id="QBR47640.1"/>
    </source>
</evidence>
<proteinExistence type="predicted"/>
<dbReference type="EMBL" id="CP037939">
    <property type="protein sequence ID" value="QBR47640.1"/>
    <property type="molecule type" value="Genomic_DNA"/>
</dbReference>
<dbReference type="RefSeq" id="WP_042253131.1">
    <property type="nucleotide sequence ID" value="NZ_CP037939.1"/>
</dbReference>